<dbReference type="InterPro" id="IPR007354">
    <property type="entry name" value="CruF-like"/>
</dbReference>
<keyword evidence="1" id="KW-0812">Transmembrane</keyword>
<feature type="transmembrane region" description="Helical" evidence="1">
    <location>
        <begin position="62"/>
        <end position="86"/>
    </location>
</feature>
<protein>
    <submittedName>
        <fullName evidence="2">Carotenoid biosynthesis protein</fullName>
    </submittedName>
</protein>
<keyword evidence="1" id="KW-0472">Membrane</keyword>
<evidence type="ECO:0000313" key="3">
    <source>
        <dbReference type="Proteomes" id="UP000291469"/>
    </source>
</evidence>
<feature type="transmembrane region" description="Helical" evidence="1">
    <location>
        <begin position="246"/>
        <end position="265"/>
    </location>
</feature>
<dbReference type="KEGG" id="erz:ER308_16515"/>
<evidence type="ECO:0000256" key="1">
    <source>
        <dbReference type="SAM" id="Phobius"/>
    </source>
</evidence>
<feature type="transmembrane region" description="Helical" evidence="1">
    <location>
        <begin position="174"/>
        <end position="192"/>
    </location>
</feature>
<dbReference type="PANTHER" id="PTHR39419">
    <property type="entry name" value="SLL0814 PROTEIN"/>
    <property type="match status" value="1"/>
</dbReference>
<keyword evidence="1" id="KW-1133">Transmembrane helix</keyword>
<evidence type="ECO:0000313" key="2">
    <source>
        <dbReference type="EMBL" id="QBI22076.1"/>
    </source>
</evidence>
<reference evidence="2 3" key="1">
    <citation type="submission" date="2019-01" db="EMBL/GenBank/DDBJ databases">
        <title>Egibacter rhizosphaerae EGI 80759T.</title>
        <authorList>
            <person name="Chen D.-D."/>
            <person name="Tian Y."/>
            <person name="Jiao J.-Y."/>
            <person name="Zhang X.-T."/>
            <person name="Zhang Y.-G."/>
            <person name="Zhang Y."/>
            <person name="Xiao M."/>
            <person name="Shu W.-S."/>
            <person name="Li W.-J."/>
        </authorList>
    </citation>
    <scope>NUCLEOTIDE SEQUENCE [LARGE SCALE GENOMIC DNA]</scope>
    <source>
        <strain evidence="2 3">EGI 80759</strain>
    </source>
</reference>
<dbReference type="PANTHER" id="PTHR39419:SF1">
    <property type="entry name" value="SLL0814 PROTEIN"/>
    <property type="match status" value="1"/>
</dbReference>
<dbReference type="EMBL" id="CP036402">
    <property type="protein sequence ID" value="QBI22076.1"/>
    <property type="molecule type" value="Genomic_DNA"/>
</dbReference>
<organism evidence="2 3">
    <name type="scientific">Egibacter rhizosphaerae</name>
    <dbReference type="NCBI Taxonomy" id="1670831"/>
    <lineage>
        <taxon>Bacteria</taxon>
        <taxon>Bacillati</taxon>
        <taxon>Actinomycetota</taxon>
        <taxon>Nitriliruptoria</taxon>
        <taxon>Egibacterales</taxon>
        <taxon>Egibacteraceae</taxon>
        <taxon>Egibacter</taxon>
    </lineage>
</organism>
<dbReference type="AlphaFoldDB" id="A0A411YLI7"/>
<feature type="transmembrane region" description="Helical" evidence="1">
    <location>
        <begin position="35"/>
        <end position="55"/>
    </location>
</feature>
<sequence length="279" mass="29043">MPPRGARAAPIVLGAAVVLLQIAYPLLPAGGARDALTVVTVVVFAAVAVTHAWAWRGGRFAVGLVAIAGGIGLMAELVGVATGFPFGAYEYAGRLGPSVGGVPLVIPLAWTMMAYPAYCVARRLVGQRPTLGVPLAAWALTAWDLYLDPQMVAEGHWRWTGDAPALLGIPLSNYAGWLLVSALITAGLWALGQRGRPRDGAHTDQVLTPADHVLTPADGVPYALYLWVWASSLLAHGVFFGLPGSAMIGGIGMGVVAVPLAVSLTREHRSAAPRSDHGR</sequence>
<accession>A0A411YLI7</accession>
<keyword evidence="3" id="KW-1185">Reference proteome</keyword>
<dbReference type="OrthoDB" id="9811293at2"/>
<dbReference type="Proteomes" id="UP000291469">
    <property type="component" value="Chromosome"/>
</dbReference>
<feature type="transmembrane region" description="Helical" evidence="1">
    <location>
        <begin position="98"/>
        <end position="118"/>
    </location>
</feature>
<proteinExistence type="predicted"/>
<name>A0A411YLI7_9ACTN</name>
<gene>
    <name evidence="2" type="ORF">ER308_16515</name>
</gene>
<dbReference type="Pfam" id="PF04240">
    <property type="entry name" value="Caroten_synth"/>
    <property type="match status" value="1"/>
</dbReference>